<sequence>MSEGRQRLWIMDWFGHIITQPKEGDALQRHQLRAGDYPDTYIMEEWPLKLPASVVFQYASSRAKGLPDVSVVEAGESVFGFVDKDTGTFFSIDPRNHDTHWNSVELYDWERFILLTKEMLDGIFLLQDRSYGEVKMNGVPAPVLVWPSVAENVGNFAWLGGFAFSISRNLRNFAKIGQAPVGSSVEVALVSSFGDVARLVINRSQKTFD</sequence>
<dbReference type="Proteomes" id="UP001165633">
    <property type="component" value="Unassembled WGS sequence"/>
</dbReference>
<name>A0ABT3WA64_9PROT</name>
<organism evidence="1 2">
    <name type="scientific">Bombella dulcis</name>
    <dbReference type="NCBI Taxonomy" id="2967339"/>
    <lineage>
        <taxon>Bacteria</taxon>
        <taxon>Pseudomonadati</taxon>
        <taxon>Pseudomonadota</taxon>
        <taxon>Alphaproteobacteria</taxon>
        <taxon>Acetobacterales</taxon>
        <taxon>Acetobacteraceae</taxon>
        <taxon>Bombella</taxon>
    </lineage>
</organism>
<dbReference type="RefSeq" id="WP_266126960.1">
    <property type="nucleotide sequence ID" value="NZ_JANIDV010000001.1"/>
</dbReference>
<comment type="caution">
    <text evidence="1">The sequence shown here is derived from an EMBL/GenBank/DDBJ whole genome shotgun (WGS) entry which is preliminary data.</text>
</comment>
<gene>
    <name evidence="1" type="ORF">NQF87_03205</name>
</gene>
<proteinExistence type="predicted"/>
<dbReference type="EMBL" id="JANIDV010000001">
    <property type="protein sequence ID" value="MCX5615987.1"/>
    <property type="molecule type" value="Genomic_DNA"/>
</dbReference>
<evidence type="ECO:0000313" key="2">
    <source>
        <dbReference type="Proteomes" id="UP001165633"/>
    </source>
</evidence>
<reference evidence="1" key="1">
    <citation type="submission" date="2022-07" db="EMBL/GenBank/DDBJ databases">
        <title>Bombella genomes.</title>
        <authorList>
            <person name="Harer L."/>
            <person name="Styblova S."/>
            <person name="Ehrmann M."/>
        </authorList>
    </citation>
    <scope>NUCLEOTIDE SEQUENCE</scope>
    <source>
        <strain evidence="1">TMW 2.2559</strain>
    </source>
</reference>
<accession>A0ABT3WA64</accession>
<keyword evidence="2" id="KW-1185">Reference proteome</keyword>
<evidence type="ECO:0000313" key="1">
    <source>
        <dbReference type="EMBL" id="MCX5615987.1"/>
    </source>
</evidence>
<protein>
    <submittedName>
        <fullName evidence="1">Uncharacterized protein</fullName>
    </submittedName>
</protein>